<name>A0A3B0V4D2_9ZZZZ</name>
<dbReference type="FunFam" id="3.40.1180.10:FF:000001">
    <property type="entry name" value="(2E,6E)-farnesyl-diphosphate-specific ditrans,polycis-undecaprenyl-diphosphate synthase"/>
    <property type="match status" value="1"/>
</dbReference>
<dbReference type="InterPro" id="IPR001441">
    <property type="entry name" value="UPP_synth-like"/>
</dbReference>
<dbReference type="AlphaFoldDB" id="A0A3B0V4D2"/>
<dbReference type="NCBIfam" id="NF011405">
    <property type="entry name" value="PRK14830.1"/>
    <property type="match status" value="1"/>
</dbReference>
<dbReference type="PROSITE" id="PS01066">
    <property type="entry name" value="UPP_SYNTHASE"/>
    <property type="match status" value="1"/>
</dbReference>
<proteinExistence type="inferred from homology"/>
<organism evidence="3">
    <name type="scientific">hydrothermal vent metagenome</name>
    <dbReference type="NCBI Taxonomy" id="652676"/>
    <lineage>
        <taxon>unclassified sequences</taxon>
        <taxon>metagenomes</taxon>
        <taxon>ecological metagenomes</taxon>
    </lineage>
</organism>
<reference evidence="3" key="1">
    <citation type="submission" date="2018-06" db="EMBL/GenBank/DDBJ databases">
        <authorList>
            <person name="Zhirakovskaya E."/>
        </authorList>
    </citation>
    <scope>NUCLEOTIDE SEQUENCE</scope>
</reference>
<dbReference type="InterPro" id="IPR036424">
    <property type="entry name" value="UPP_synth-like_sf"/>
</dbReference>
<protein>
    <submittedName>
        <fullName evidence="3">Undecaprenyl diphosphate synthase</fullName>
        <ecNumber evidence="3">2.5.1.31</ecNumber>
    </submittedName>
</protein>
<keyword evidence="2 3" id="KW-0808">Transferase</keyword>
<comment type="cofactor">
    <cofactor evidence="1">
        <name>Mg(2+)</name>
        <dbReference type="ChEBI" id="CHEBI:18420"/>
    </cofactor>
</comment>
<dbReference type="GO" id="GO:0016094">
    <property type="term" value="P:polyprenol biosynthetic process"/>
    <property type="evidence" value="ECO:0007669"/>
    <property type="project" value="TreeGrafter"/>
</dbReference>
<dbReference type="NCBIfam" id="TIGR00055">
    <property type="entry name" value="uppS"/>
    <property type="match status" value="1"/>
</dbReference>
<accession>A0A3B0V4D2</accession>
<sequence>MTIPHLDPDHIPRHIAIIMDGNGRWAQRKGLARAIGHKAGVKSVQKIVKAGRELGVQVLTLYAFSSENWQRPALEVKTLMGLLKSYLKLELNNLTKNNIQLRAIGEVERLPAEVRDVLTDTINCTAANNGMILNLALSYGSRQEITRAVKAIVGKCLAGELSDAAINEDTVNDFLYTSDLPDPDMVIRTGGESRLSNFLLWQASYAEIYITETAWPNFRRDHLISAITDYQQRQRRFGKTGEQVQKQP</sequence>
<evidence type="ECO:0000256" key="2">
    <source>
        <dbReference type="ARBA" id="ARBA00022679"/>
    </source>
</evidence>
<evidence type="ECO:0000256" key="1">
    <source>
        <dbReference type="ARBA" id="ARBA00001946"/>
    </source>
</evidence>
<dbReference type="CDD" id="cd00475">
    <property type="entry name" value="Cis_IPPS"/>
    <property type="match status" value="1"/>
</dbReference>
<dbReference type="EC" id="2.5.1.31" evidence="3"/>
<dbReference type="PANTHER" id="PTHR10291:SF0">
    <property type="entry name" value="DEHYDRODOLICHYL DIPHOSPHATE SYNTHASE 2"/>
    <property type="match status" value="1"/>
</dbReference>
<dbReference type="EMBL" id="UOEX01000247">
    <property type="protein sequence ID" value="VAW38415.1"/>
    <property type="molecule type" value="Genomic_DNA"/>
</dbReference>
<dbReference type="HAMAP" id="MF_01139">
    <property type="entry name" value="ISPT"/>
    <property type="match status" value="1"/>
</dbReference>
<dbReference type="Gene3D" id="3.40.1180.10">
    <property type="entry name" value="Decaprenyl diphosphate synthase-like"/>
    <property type="match status" value="1"/>
</dbReference>
<evidence type="ECO:0000313" key="3">
    <source>
        <dbReference type="EMBL" id="VAW38415.1"/>
    </source>
</evidence>
<dbReference type="Pfam" id="PF01255">
    <property type="entry name" value="Prenyltransf"/>
    <property type="match status" value="1"/>
</dbReference>
<gene>
    <name evidence="3" type="ORF">MNBD_DELTA03-657</name>
</gene>
<dbReference type="PANTHER" id="PTHR10291">
    <property type="entry name" value="DEHYDRODOLICHYL DIPHOSPHATE SYNTHASE FAMILY MEMBER"/>
    <property type="match status" value="1"/>
</dbReference>
<dbReference type="GO" id="GO:0008834">
    <property type="term" value="F:ditrans,polycis-undecaprenyl-diphosphate synthase [(2E,6E)-farnesyl-diphosphate specific] activity"/>
    <property type="evidence" value="ECO:0007669"/>
    <property type="project" value="UniProtKB-EC"/>
</dbReference>
<dbReference type="SUPFAM" id="SSF64005">
    <property type="entry name" value="Undecaprenyl diphosphate synthase"/>
    <property type="match status" value="1"/>
</dbReference>
<dbReference type="InterPro" id="IPR018520">
    <property type="entry name" value="UPP_synth-like_CS"/>
</dbReference>